<evidence type="ECO:0000313" key="3">
    <source>
        <dbReference type="Proteomes" id="UP001175227"/>
    </source>
</evidence>
<feature type="compositionally biased region" description="Pro residues" evidence="1">
    <location>
        <begin position="10"/>
        <end position="35"/>
    </location>
</feature>
<sequence>MGQYAALKPVPRPPKPHLPSPELQPSPSPQSPSPEAPALFTTEANDFGLFRQYHMAPSSDPDLSTMLSSLCDAPTFNVIADPVIQRNPLSVYGLHTATDPSLLSPPSRTSDNNQWFTPFLNATVCRVMNWFFATTTKTLADLDALVNDVLLAPDFQTSDLTGFDATREAKHLDNSTIPSFVSDGWTEDFVTIRLPQKGVCNKSEEDAPSMDVPGVWHRSLLDIISAAFKDPSSLDFHLKGFIQMWTTPDGHTERVYGEAYTSDVFLDMEDKITPEPSCSLETVVVPLMVYSDSTHLANFGTAALWPAYVGIRLQSKYIRVKPTSFANHHLAYFPVLPDYVQDVYQKTFGTSASAEVLTFLRRELIHAIWTLLLDEKFMHAYEHGVVVECADGIFCRLFPRFFTYSADYPEKYVVCYFE</sequence>
<organism evidence="2 3">
    <name type="scientific">Armillaria novae-zelandiae</name>
    <dbReference type="NCBI Taxonomy" id="153914"/>
    <lineage>
        <taxon>Eukaryota</taxon>
        <taxon>Fungi</taxon>
        <taxon>Dikarya</taxon>
        <taxon>Basidiomycota</taxon>
        <taxon>Agaricomycotina</taxon>
        <taxon>Agaricomycetes</taxon>
        <taxon>Agaricomycetidae</taxon>
        <taxon>Agaricales</taxon>
        <taxon>Marasmiineae</taxon>
        <taxon>Physalacriaceae</taxon>
        <taxon>Armillaria</taxon>
    </lineage>
</organism>
<dbReference type="Pfam" id="PF18759">
    <property type="entry name" value="Plavaka"/>
    <property type="match status" value="1"/>
</dbReference>
<protein>
    <submittedName>
        <fullName evidence="2">Uncharacterized protein</fullName>
    </submittedName>
</protein>
<proteinExistence type="predicted"/>
<dbReference type="InterPro" id="IPR041078">
    <property type="entry name" value="Plavaka"/>
</dbReference>
<dbReference type="Proteomes" id="UP001175227">
    <property type="component" value="Unassembled WGS sequence"/>
</dbReference>
<name>A0AA39TP06_9AGAR</name>
<accession>A0AA39TP06</accession>
<evidence type="ECO:0000256" key="1">
    <source>
        <dbReference type="SAM" id="MobiDB-lite"/>
    </source>
</evidence>
<comment type="caution">
    <text evidence="2">The sequence shown here is derived from an EMBL/GenBank/DDBJ whole genome shotgun (WGS) entry which is preliminary data.</text>
</comment>
<feature type="region of interest" description="Disordered" evidence="1">
    <location>
        <begin position="1"/>
        <end position="38"/>
    </location>
</feature>
<keyword evidence="3" id="KW-1185">Reference proteome</keyword>
<dbReference type="AlphaFoldDB" id="A0AA39TP06"/>
<dbReference type="EMBL" id="JAUEPR010000154">
    <property type="protein sequence ID" value="KAK0461473.1"/>
    <property type="molecule type" value="Genomic_DNA"/>
</dbReference>
<reference evidence="2" key="1">
    <citation type="submission" date="2023-06" db="EMBL/GenBank/DDBJ databases">
        <authorList>
            <consortium name="Lawrence Berkeley National Laboratory"/>
            <person name="Ahrendt S."/>
            <person name="Sahu N."/>
            <person name="Indic B."/>
            <person name="Wong-Bajracharya J."/>
            <person name="Merenyi Z."/>
            <person name="Ke H.-M."/>
            <person name="Monk M."/>
            <person name="Kocsube S."/>
            <person name="Drula E."/>
            <person name="Lipzen A."/>
            <person name="Balint B."/>
            <person name="Henrissat B."/>
            <person name="Andreopoulos B."/>
            <person name="Martin F.M."/>
            <person name="Harder C.B."/>
            <person name="Rigling D."/>
            <person name="Ford K.L."/>
            <person name="Foster G.D."/>
            <person name="Pangilinan J."/>
            <person name="Papanicolaou A."/>
            <person name="Barry K."/>
            <person name="LaButti K."/>
            <person name="Viragh M."/>
            <person name="Koriabine M."/>
            <person name="Yan M."/>
            <person name="Riley R."/>
            <person name="Champramary S."/>
            <person name="Plett K.L."/>
            <person name="Tsai I.J."/>
            <person name="Slot J."/>
            <person name="Sipos G."/>
            <person name="Plett J."/>
            <person name="Nagy L.G."/>
            <person name="Grigoriev I.V."/>
        </authorList>
    </citation>
    <scope>NUCLEOTIDE SEQUENCE</scope>
    <source>
        <strain evidence="2">ICMP 16352</strain>
    </source>
</reference>
<gene>
    <name evidence="2" type="ORF">IW261DRAFT_1349104</name>
</gene>
<evidence type="ECO:0000313" key="2">
    <source>
        <dbReference type="EMBL" id="KAK0461473.1"/>
    </source>
</evidence>